<feature type="region of interest" description="Disordered" evidence="1">
    <location>
        <begin position="48"/>
        <end position="136"/>
    </location>
</feature>
<evidence type="ECO:0000256" key="1">
    <source>
        <dbReference type="SAM" id="MobiDB-lite"/>
    </source>
</evidence>
<name>A0ABP8FAT4_9ACTN</name>
<keyword evidence="3" id="KW-1185">Reference proteome</keyword>
<comment type="caution">
    <text evidence="2">The sequence shown here is derived from an EMBL/GenBank/DDBJ whole genome shotgun (WGS) entry which is preliminary data.</text>
</comment>
<gene>
    <name evidence="2" type="ORF">GCM10023086_14060</name>
</gene>
<sequence length="136" mass="13064">MPPGPCPGLSPDRPGADVGAVGAEAAGVPGVEPPSEGLADADRVLLAAPDGLTEATPDGSPWPGSEDRATSGAFGGDARPGAVGVTTGDSPAVGPVRLVSPPLGPVEAGGDSERENPAISAATDTAPRAPTTTPTR</sequence>
<proteinExistence type="predicted"/>
<protein>
    <submittedName>
        <fullName evidence="2">Uncharacterized protein</fullName>
    </submittedName>
</protein>
<dbReference type="Proteomes" id="UP001501115">
    <property type="component" value="Unassembled WGS sequence"/>
</dbReference>
<organism evidence="2 3">
    <name type="scientific">Streptomyces venetus</name>
    <dbReference type="NCBI Taxonomy" id="1701086"/>
    <lineage>
        <taxon>Bacteria</taxon>
        <taxon>Bacillati</taxon>
        <taxon>Actinomycetota</taxon>
        <taxon>Actinomycetes</taxon>
        <taxon>Kitasatosporales</taxon>
        <taxon>Streptomycetaceae</taxon>
        <taxon>Streptomyces</taxon>
    </lineage>
</organism>
<evidence type="ECO:0000313" key="2">
    <source>
        <dbReference type="EMBL" id="GAA4299162.1"/>
    </source>
</evidence>
<reference evidence="3" key="1">
    <citation type="journal article" date="2019" name="Int. J. Syst. Evol. Microbiol.">
        <title>The Global Catalogue of Microorganisms (GCM) 10K type strain sequencing project: providing services to taxonomists for standard genome sequencing and annotation.</title>
        <authorList>
            <consortium name="The Broad Institute Genomics Platform"/>
            <consortium name="The Broad Institute Genome Sequencing Center for Infectious Disease"/>
            <person name="Wu L."/>
            <person name="Ma J."/>
        </authorList>
    </citation>
    <scope>NUCLEOTIDE SEQUENCE [LARGE SCALE GENOMIC DNA]</scope>
    <source>
        <strain evidence="3">JCM 31290</strain>
    </source>
</reference>
<feature type="region of interest" description="Disordered" evidence="1">
    <location>
        <begin position="1"/>
        <end position="20"/>
    </location>
</feature>
<feature type="compositionally biased region" description="Low complexity" evidence="1">
    <location>
        <begin position="121"/>
        <end position="136"/>
    </location>
</feature>
<accession>A0ABP8FAT4</accession>
<evidence type="ECO:0000313" key="3">
    <source>
        <dbReference type="Proteomes" id="UP001501115"/>
    </source>
</evidence>
<dbReference type="EMBL" id="BAABET010000002">
    <property type="protein sequence ID" value="GAA4299162.1"/>
    <property type="molecule type" value="Genomic_DNA"/>
</dbReference>